<evidence type="ECO:0000313" key="1">
    <source>
        <dbReference type="EMBL" id="WPK12703.1"/>
    </source>
</evidence>
<dbReference type="PROSITE" id="PS51257">
    <property type="entry name" value="PROKAR_LIPOPROTEIN"/>
    <property type="match status" value="1"/>
</dbReference>
<evidence type="ECO:0008006" key="3">
    <source>
        <dbReference type="Google" id="ProtNLM"/>
    </source>
</evidence>
<accession>A0ABZ0RWU0</accession>
<evidence type="ECO:0000313" key="2">
    <source>
        <dbReference type="Proteomes" id="UP001322664"/>
    </source>
</evidence>
<name>A0ABZ0RWU0_9BACI</name>
<reference evidence="1 2" key="1">
    <citation type="submission" date="2023-09" db="EMBL/GenBank/DDBJ databases">
        <authorList>
            <person name="Page C.A."/>
            <person name="Perez-Diaz I.M."/>
        </authorList>
    </citation>
    <scope>NUCLEOTIDE SEQUENCE [LARGE SCALE GENOMIC DNA]</scope>
    <source>
        <strain evidence="1 2">Ll15</strain>
    </source>
</reference>
<organism evidence="1 2">
    <name type="scientific">Lysinibacillus louembei</name>
    <dbReference type="NCBI Taxonomy" id="1470088"/>
    <lineage>
        <taxon>Bacteria</taxon>
        <taxon>Bacillati</taxon>
        <taxon>Bacillota</taxon>
        <taxon>Bacilli</taxon>
        <taxon>Bacillales</taxon>
        <taxon>Bacillaceae</taxon>
        <taxon>Lysinibacillus</taxon>
    </lineage>
</organism>
<dbReference type="EMBL" id="CP137624">
    <property type="protein sequence ID" value="WPK12703.1"/>
    <property type="molecule type" value="Genomic_DNA"/>
</dbReference>
<dbReference type="Proteomes" id="UP001322664">
    <property type="component" value="Chromosome"/>
</dbReference>
<gene>
    <name evidence="1" type="ORF">R6U77_03095</name>
</gene>
<keyword evidence="2" id="KW-1185">Reference proteome</keyword>
<sequence>MKTLQSFITLVIITLLLLLGGCVQESNEPDNPQDQITDKVTIPLQKRYYSVLDYNNFITGEHLVCGIPDISYEGNYLNIKLKIRISSLLQEKMLNTESPFYFNIADIPGHNTLLDVTAEPPIFVEGDLDKLKDGNYYIITQSIKLIEDVPAEIIEKLLLPDTYVLEVVNEETLVVAIFAGLEVDMLDKPM</sequence>
<proteinExistence type="predicted"/>
<dbReference type="RefSeq" id="WP_293927929.1">
    <property type="nucleotide sequence ID" value="NZ_CP137624.1"/>
</dbReference>
<protein>
    <recommendedName>
        <fullName evidence="3">DUF4352 domain-containing protein</fullName>
    </recommendedName>
</protein>